<dbReference type="Gene3D" id="4.10.860.10">
    <property type="entry name" value="UVR domain"/>
    <property type="match status" value="1"/>
</dbReference>
<dbReference type="InterPro" id="IPR003729">
    <property type="entry name" value="Bi_nuclease_dom"/>
</dbReference>
<gene>
    <name evidence="5" type="ORF">PJIAN_4466</name>
</gene>
<keyword evidence="1" id="KW-0742">SOS response</keyword>
<dbReference type="Pfam" id="PF02151">
    <property type="entry name" value="UVR"/>
    <property type="match status" value="1"/>
</dbReference>
<dbReference type="InterPro" id="IPR036876">
    <property type="entry name" value="UVR_dom_sf"/>
</dbReference>
<dbReference type="GO" id="GO:0004518">
    <property type="term" value="F:nuclease activity"/>
    <property type="evidence" value="ECO:0007669"/>
    <property type="project" value="InterPro"/>
</dbReference>
<dbReference type="RefSeq" id="WP_153802566.1">
    <property type="nucleotide sequence ID" value="NZ_BDCR01000004.1"/>
</dbReference>
<evidence type="ECO:0000256" key="1">
    <source>
        <dbReference type="ARBA" id="ARBA00023236"/>
    </source>
</evidence>
<dbReference type="PANTHER" id="PTHR15160:SF1">
    <property type="entry name" value="VON HIPPEL-LINDAU DISEASE TUMOR SUPPRESSOR"/>
    <property type="match status" value="1"/>
</dbReference>
<organism evidence="5 6">
    <name type="scientific">Paludibacter jiangxiensis</name>
    <dbReference type="NCBI Taxonomy" id="681398"/>
    <lineage>
        <taxon>Bacteria</taxon>
        <taxon>Pseudomonadati</taxon>
        <taxon>Bacteroidota</taxon>
        <taxon>Bacteroidia</taxon>
        <taxon>Bacteroidales</taxon>
        <taxon>Paludibacteraceae</taxon>
        <taxon>Paludibacter</taxon>
    </lineage>
</organism>
<dbReference type="EMBL" id="BDCR01000004">
    <property type="protein sequence ID" value="GAT63923.1"/>
    <property type="molecule type" value="Genomic_DNA"/>
</dbReference>
<dbReference type="OrthoDB" id="9788698at2"/>
<name>A0A161M5X8_9BACT</name>
<keyword evidence="6" id="KW-1185">Reference proteome</keyword>
<keyword evidence="2" id="KW-0175">Coiled coil</keyword>
<dbReference type="Pfam" id="PF02577">
    <property type="entry name" value="BFN_dom"/>
    <property type="match status" value="1"/>
</dbReference>
<dbReference type="Proteomes" id="UP000076586">
    <property type="component" value="Unassembled WGS sequence"/>
</dbReference>
<evidence type="ECO:0000313" key="5">
    <source>
        <dbReference type="EMBL" id="GAT63923.1"/>
    </source>
</evidence>
<feature type="domain" description="UVR" evidence="3">
    <location>
        <begin position="198"/>
        <end position="233"/>
    </location>
</feature>
<dbReference type="AlphaFoldDB" id="A0A161M5X8"/>
<evidence type="ECO:0000259" key="4">
    <source>
        <dbReference type="PROSITE" id="PS51658"/>
    </source>
</evidence>
<evidence type="ECO:0008006" key="7">
    <source>
        <dbReference type="Google" id="ProtNLM"/>
    </source>
</evidence>
<reference evidence="6" key="2">
    <citation type="journal article" date="2017" name="Genome Announc.">
        <title>Draft genome sequence of Paludibacter jiangxiensis NM7(T), a propionate-producing fermentative bacterium.</title>
        <authorList>
            <person name="Qiu Y.-L."/>
            <person name="Tourlousse D.M."/>
            <person name="Matsuura N."/>
            <person name="Ohashi A."/>
            <person name="Sekiguchi Y."/>
        </authorList>
    </citation>
    <scope>NUCLEOTIDE SEQUENCE [LARGE SCALE GENOMIC DNA]</scope>
    <source>
        <strain evidence="6">NM7</strain>
    </source>
</reference>
<evidence type="ECO:0000256" key="2">
    <source>
        <dbReference type="SAM" id="Coils"/>
    </source>
</evidence>
<dbReference type="GO" id="GO:0009432">
    <property type="term" value="P:SOS response"/>
    <property type="evidence" value="ECO:0007669"/>
    <property type="project" value="UniProtKB-KW"/>
</dbReference>
<dbReference type="PANTHER" id="PTHR15160">
    <property type="entry name" value="VON HIPPEL-LINDAU PROTEIN"/>
    <property type="match status" value="1"/>
</dbReference>
<accession>A0A161M5X8</accession>
<feature type="coiled-coil region" evidence="2">
    <location>
        <begin position="171"/>
        <end position="230"/>
    </location>
</feature>
<comment type="caution">
    <text evidence="5">The sequence shown here is derived from an EMBL/GenBank/DDBJ whole genome shotgun (WGS) entry which is preliminary data.</text>
</comment>
<dbReference type="InterPro" id="IPR001943">
    <property type="entry name" value="UVR_dom"/>
</dbReference>
<feature type="domain" description="BFN" evidence="4">
    <location>
        <begin position="46"/>
        <end position="178"/>
    </location>
</feature>
<dbReference type="InterPro" id="IPR036104">
    <property type="entry name" value="BFN_sf"/>
</dbReference>
<dbReference type="SUPFAM" id="SSF103256">
    <property type="entry name" value="Hypothetical protein TM0160"/>
    <property type="match status" value="1"/>
</dbReference>
<dbReference type="PROSITE" id="PS51658">
    <property type="entry name" value="BFN"/>
    <property type="match status" value="1"/>
</dbReference>
<protein>
    <recommendedName>
        <fullName evidence="7">BFN domain-containing protein</fullName>
    </recommendedName>
</protein>
<keyword evidence="1" id="KW-0227">DNA damage</keyword>
<proteinExistence type="predicted"/>
<evidence type="ECO:0000313" key="6">
    <source>
        <dbReference type="Proteomes" id="UP000076586"/>
    </source>
</evidence>
<sequence length="238" mass="27066">MQKSAAFPGKLLIFFVKTIKSLVWDKNSTKKIVCLLKLNNSIMSSRVKLTIQGLISSKTQYNTYALVLGDESRKRRITVIIGHAEAESIALQLQNIKTPRPMTHDLMLNALSGFKIELVEVNIHHFEKGIFHSELLLLSNEKTLVVDARTSDAVALAIRASCPIFIEQDLFDQYSISLDEEEKEAEVAEEADQAVYEEPSLEELEKRLQHAIANEQYEEAARLRDEINRKRNPKDSNQ</sequence>
<dbReference type="SUPFAM" id="SSF46600">
    <property type="entry name" value="C-terminal UvrC-binding domain of UvrB"/>
    <property type="match status" value="1"/>
</dbReference>
<reference evidence="6" key="1">
    <citation type="submission" date="2016-04" db="EMBL/GenBank/DDBJ databases">
        <title>Draft genome sequence of Paludibacter jiangxiensis strain NM7.</title>
        <authorList>
            <person name="Qiu Y."/>
            <person name="Matsuura N."/>
            <person name="Ohashi A."/>
            <person name="Tourlousse M.D."/>
            <person name="Sekiguchi Y."/>
        </authorList>
    </citation>
    <scope>NUCLEOTIDE SEQUENCE [LARGE SCALE GENOMIC DNA]</scope>
    <source>
        <strain evidence="6">NM7</strain>
    </source>
</reference>
<dbReference type="PROSITE" id="PS50151">
    <property type="entry name" value="UVR"/>
    <property type="match status" value="1"/>
</dbReference>
<dbReference type="Gene3D" id="3.10.690.10">
    <property type="entry name" value="Bifunctional nuclease domain"/>
    <property type="match status" value="1"/>
</dbReference>
<evidence type="ECO:0000259" key="3">
    <source>
        <dbReference type="PROSITE" id="PS50151"/>
    </source>
</evidence>
<dbReference type="STRING" id="681398.PJIAN_4466"/>